<evidence type="ECO:0000313" key="3">
    <source>
        <dbReference type="EMBL" id="KZP18186.1"/>
    </source>
</evidence>
<dbReference type="Proteomes" id="UP000076532">
    <property type="component" value="Unassembled WGS sequence"/>
</dbReference>
<dbReference type="Pfam" id="PF13358">
    <property type="entry name" value="DDE_3"/>
    <property type="match status" value="1"/>
</dbReference>
<sequence length="77" mass="8753">RYSVLPALSLDGIIAMDIFPGSVNRERYLHFLREQLAPLLNPYPGKRSVVIMDNCAIHHDEEIRSLIEDECGQLSIC</sequence>
<dbReference type="AlphaFoldDB" id="A0A166GUR5"/>
<dbReference type="PANTHER" id="PTHR46564">
    <property type="entry name" value="TRANSPOSASE"/>
    <property type="match status" value="1"/>
</dbReference>
<name>A0A166GUR5_9AGAM</name>
<feature type="non-terminal residue" evidence="3">
    <location>
        <position position="77"/>
    </location>
</feature>
<dbReference type="EMBL" id="KV417575">
    <property type="protein sequence ID" value="KZP18180.1"/>
    <property type="molecule type" value="Genomic_DNA"/>
</dbReference>
<accession>A0A166GUR5</accession>
<organism evidence="3 4">
    <name type="scientific">Athelia psychrophila</name>
    <dbReference type="NCBI Taxonomy" id="1759441"/>
    <lineage>
        <taxon>Eukaryota</taxon>
        <taxon>Fungi</taxon>
        <taxon>Dikarya</taxon>
        <taxon>Basidiomycota</taxon>
        <taxon>Agaricomycotina</taxon>
        <taxon>Agaricomycetes</taxon>
        <taxon>Agaricomycetidae</taxon>
        <taxon>Atheliales</taxon>
        <taxon>Atheliaceae</taxon>
        <taxon>Athelia</taxon>
    </lineage>
</organism>
<dbReference type="InterPro" id="IPR038717">
    <property type="entry name" value="Tc1-like_DDE_dom"/>
</dbReference>
<dbReference type="GO" id="GO:0003676">
    <property type="term" value="F:nucleic acid binding"/>
    <property type="evidence" value="ECO:0007669"/>
    <property type="project" value="InterPro"/>
</dbReference>
<dbReference type="OrthoDB" id="2142724at2759"/>
<feature type="domain" description="Tc1-like transposase DDE" evidence="1">
    <location>
        <begin position="2"/>
        <end position="74"/>
    </location>
</feature>
<reference evidence="3 4" key="1">
    <citation type="journal article" date="2016" name="Mol. Biol. Evol.">
        <title>Comparative Genomics of Early-Diverging Mushroom-Forming Fungi Provides Insights into the Origins of Lignocellulose Decay Capabilities.</title>
        <authorList>
            <person name="Nagy L.G."/>
            <person name="Riley R."/>
            <person name="Tritt A."/>
            <person name="Adam C."/>
            <person name="Daum C."/>
            <person name="Floudas D."/>
            <person name="Sun H."/>
            <person name="Yadav J.S."/>
            <person name="Pangilinan J."/>
            <person name="Larsson K.H."/>
            <person name="Matsuura K."/>
            <person name="Barry K."/>
            <person name="Labutti K."/>
            <person name="Kuo R."/>
            <person name="Ohm R.A."/>
            <person name="Bhattacharya S.S."/>
            <person name="Shirouzu T."/>
            <person name="Yoshinaga Y."/>
            <person name="Martin F.M."/>
            <person name="Grigoriev I.V."/>
            <person name="Hibbett D.S."/>
        </authorList>
    </citation>
    <scope>NUCLEOTIDE SEQUENCE [LARGE SCALE GENOMIC DNA]</scope>
    <source>
        <strain evidence="3 4">CBS 109695</strain>
    </source>
</reference>
<dbReference type="EMBL" id="KV417575">
    <property type="protein sequence ID" value="KZP18186.1"/>
    <property type="molecule type" value="Genomic_DNA"/>
</dbReference>
<dbReference type="Gene3D" id="3.30.420.10">
    <property type="entry name" value="Ribonuclease H-like superfamily/Ribonuclease H"/>
    <property type="match status" value="1"/>
</dbReference>
<protein>
    <recommendedName>
        <fullName evidence="1">Tc1-like transposase DDE domain-containing protein</fullName>
    </recommendedName>
</protein>
<dbReference type="InterPro" id="IPR036397">
    <property type="entry name" value="RNaseH_sf"/>
</dbReference>
<dbReference type="PANTHER" id="PTHR46564:SF1">
    <property type="entry name" value="TRANSPOSASE"/>
    <property type="match status" value="1"/>
</dbReference>
<proteinExistence type="predicted"/>
<gene>
    <name evidence="2" type="ORF">FIBSPDRAFT_681144</name>
    <name evidence="3" type="ORF">FIBSPDRAFT_683360</name>
</gene>
<evidence type="ECO:0000313" key="4">
    <source>
        <dbReference type="Proteomes" id="UP000076532"/>
    </source>
</evidence>
<evidence type="ECO:0000313" key="2">
    <source>
        <dbReference type="EMBL" id="KZP18180.1"/>
    </source>
</evidence>
<feature type="non-terminal residue" evidence="3">
    <location>
        <position position="1"/>
    </location>
</feature>
<keyword evidence="4" id="KW-1185">Reference proteome</keyword>
<evidence type="ECO:0000259" key="1">
    <source>
        <dbReference type="Pfam" id="PF13358"/>
    </source>
</evidence>